<feature type="non-terminal residue" evidence="1">
    <location>
        <position position="1"/>
    </location>
</feature>
<evidence type="ECO:0000313" key="1">
    <source>
        <dbReference type="EMBL" id="CAG8666270.1"/>
    </source>
</evidence>
<proteinExistence type="predicted"/>
<evidence type="ECO:0000313" key="2">
    <source>
        <dbReference type="Proteomes" id="UP000789739"/>
    </source>
</evidence>
<keyword evidence="2" id="KW-1185">Reference proteome</keyword>
<dbReference type="Proteomes" id="UP000789739">
    <property type="component" value="Unassembled WGS sequence"/>
</dbReference>
<comment type="caution">
    <text evidence="1">The sequence shown here is derived from an EMBL/GenBank/DDBJ whole genome shotgun (WGS) entry which is preliminary data.</text>
</comment>
<sequence length="62" mass="7213">RSIDNELDHQRIPTDEEIIEMVKHPDEPDGPEEPEEQFFIVKSGEAVHGVDVITNYIRQQNQ</sequence>
<dbReference type="AlphaFoldDB" id="A0A9N9H924"/>
<protein>
    <submittedName>
        <fullName evidence="1">7602_t:CDS:1</fullName>
    </submittedName>
</protein>
<accession>A0A9N9H924</accession>
<reference evidence="1" key="1">
    <citation type="submission" date="2021-06" db="EMBL/GenBank/DDBJ databases">
        <authorList>
            <person name="Kallberg Y."/>
            <person name="Tangrot J."/>
            <person name="Rosling A."/>
        </authorList>
    </citation>
    <scope>NUCLEOTIDE SEQUENCE</scope>
    <source>
        <strain evidence="1">BR232B</strain>
    </source>
</reference>
<feature type="non-terminal residue" evidence="1">
    <location>
        <position position="62"/>
    </location>
</feature>
<organism evidence="1 2">
    <name type="scientific">Paraglomus brasilianum</name>
    <dbReference type="NCBI Taxonomy" id="144538"/>
    <lineage>
        <taxon>Eukaryota</taxon>
        <taxon>Fungi</taxon>
        <taxon>Fungi incertae sedis</taxon>
        <taxon>Mucoromycota</taxon>
        <taxon>Glomeromycotina</taxon>
        <taxon>Glomeromycetes</taxon>
        <taxon>Paraglomerales</taxon>
        <taxon>Paraglomeraceae</taxon>
        <taxon>Paraglomus</taxon>
    </lineage>
</organism>
<gene>
    <name evidence="1" type="ORF">PBRASI_LOCUS11061</name>
</gene>
<name>A0A9N9H924_9GLOM</name>
<dbReference type="EMBL" id="CAJVPI010004256">
    <property type="protein sequence ID" value="CAG8666270.1"/>
    <property type="molecule type" value="Genomic_DNA"/>
</dbReference>